<comment type="caution">
    <text evidence="5">The sequence shown here is derived from an EMBL/GenBank/DDBJ whole genome shotgun (WGS) entry which is preliminary data.</text>
</comment>
<dbReference type="CDD" id="cd06339">
    <property type="entry name" value="PBP1_YraM_LppC_lipoprotein-like"/>
    <property type="match status" value="1"/>
</dbReference>
<dbReference type="PANTHER" id="PTHR30483">
    <property type="entry name" value="LEUCINE-SPECIFIC-BINDING PROTEIN"/>
    <property type="match status" value="1"/>
</dbReference>
<comment type="similarity">
    <text evidence="1">Belongs to the leucine-binding protein family.</text>
</comment>
<keyword evidence="3" id="KW-0813">Transport</keyword>
<evidence type="ECO:0000313" key="5">
    <source>
        <dbReference type="EMBL" id="MQT13221.1"/>
    </source>
</evidence>
<gene>
    <name evidence="5" type="ORF">F0357_11320</name>
</gene>
<dbReference type="Pfam" id="PF13458">
    <property type="entry name" value="Peripla_BP_6"/>
    <property type="match status" value="1"/>
</dbReference>
<sequence length="509" mass="51941">MEPRRDAARGDAVGADRKAGRLASVTVGRTLVGFVVSSGQRRHAFRKSNQKVDTSLTAFWRAVTIRRVWCSEAPKVSGADRPHARVRTSVVYQGVSPVSRVVRGIAGSSPSTGFTAEGGGWAAKAWPKRARIITAAALALLAAACNSAGTPKTGTPAATGPAVAPQGEVLGTGTVTVALLLPLQSPLGQSFRNAAALAVEDFPQGNIRVIVKDDSGSQDGGRSAAQAAVGEGAQIILGPIFAPAVAGAASVAKPAAVPIVGFSTDTTVASRGVYLLSFLPQQDIARVVGYAASVGKRSVAALLPDTAYGTVAEAALRESAGRLGVRIATIAKYSPSRADFLAKAQQVAGLGSQIDAVFVPEGGDGAAQISDGLQKSGLSGRVQLLGSGQWDDPRVAALPGFSGGWYPSADKAGFATFASHYAQKYGAPPPRTASLAYDATTLAAGLVRSAGAPPFTDTMMTNPNGFIGVDGLFRFQANGTNERGLAVYQISGGSVTVLSPAPRSFNQAS</sequence>
<dbReference type="InterPro" id="IPR051010">
    <property type="entry name" value="BCAA_transport"/>
</dbReference>
<keyword evidence="3" id="KW-0029">Amino-acid transport</keyword>
<dbReference type="InterPro" id="IPR028081">
    <property type="entry name" value="Leu-bd"/>
</dbReference>
<evidence type="ECO:0000256" key="3">
    <source>
        <dbReference type="ARBA" id="ARBA00022970"/>
    </source>
</evidence>
<feature type="domain" description="Leucine-binding protein" evidence="4">
    <location>
        <begin position="174"/>
        <end position="493"/>
    </location>
</feature>
<organism evidence="5 6">
    <name type="scientific">Segnochrobactrum spirostomi</name>
    <dbReference type="NCBI Taxonomy" id="2608987"/>
    <lineage>
        <taxon>Bacteria</taxon>
        <taxon>Pseudomonadati</taxon>
        <taxon>Pseudomonadota</taxon>
        <taxon>Alphaproteobacteria</taxon>
        <taxon>Hyphomicrobiales</taxon>
        <taxon>Segnochrobactraceae</taxon>
        <taxon>Segnochrobactrum</taxon>
    </lineage>
</organism>
<keyword evidence="6" id="KW-1185">Reference proteome</keyword>
<keyword evidence="2" id="KW-0732">Signal</keyword>
<dbReference type="PANTHER" id="PTHR30483:SF6">
    <property type="entry name" value="PERIPLASMIC BINDING PROTEIN OF ABC TRANSPORTER FOR NATURAL AMINO ACIDS"/>
    <property type="match status" value="1"/>
</dbReference>
<evidence type="ECO:0000256" key="1">
    <source>
        <dbReference type="ARBA" id="ARBA00010062"/>
    </source>
</evidence>
<accession>A0A6A7Y548</accession>
<evidence type="ECO:0000256" key="2">
    <source>
        <dbReference type="ARBA" id="ARBA00022729"/>
    </source>
</evidence>
<evidence type="ECO:0000259" key="4">
    <source>
        <dbReference type="Pfam" id="PF13458"/>
    </source>
</evidence>
<dbReference type="Gene3D" id="3.40.50.2300">
    <property type="match status" value="2"/>
</dbReference>
<dbReference type="AlphaFoldDB" id="A0A6A7Y548"/>
<dbReference type="EMBL" id="VWNA01000001">
    <property type="protein sequence ID" value="MQT13221.1"/>
    <property type="molecule type" value="Genomic_DNA"/>
</dbReference>
<dbReference type="SUPFAM" id="SSF53822">
    <property type="entry name" value="Periplasmic binding protein-like I"/>
    <property type="match status" value="1"/>
</dbReference>
<protein>
    <submittedName>
        <fullName evidence="5">Penicillin-binding protein activator</fullName>
    </submittedName>
</protein>
<dbReference type="GO" id="GO:0006865">
    <property type="term" value="P:amino acid transport"/>
    <property type="evidence" value="ECO:0007669"/>
    <property type="project" value="UniProtKB-KW"/>
</dbReference>
<reference evidence="5 6" key="1">
    <citation type="submission" date="2019-09" db="EMBL/GenBank/DDBJ databases">
        <title>Segnochrobactrum spirostomi gen. nov., sp. nov., isolated from the ciliate Spirostomum cf. yagiui and description of a novel family, Segnochrobactraceae fam. nov. within the order Rhizobiales of the class Alphaproteobacteria.</title>
        <authorList>
            <person name="Akter S."/>
            <person name="Shazib S.U.A."/>
            <person name="Shin M.K."/>
        </authorList>
    </citation>
    <scope>NUCLEOTIDE SEQUENCE [LARGE SCALE GENOMIC DNA]</scope>
    <source>
        <strain evidence="5 6">Sp-1</strain>
    </source>
</reference>
<dbReference type="Proteomes" id="UP000332515">
    <property type="component" value="Unassembled WGS sequence"/>
</dbReference>
<dbReference type="InterPro" id="IPR028082">
    <property type="entry name" value="Peripla_BP_I"/>
</dbReference>
<evidence type="ECO:0000313" key="6">
    <source>
        <dbReference type="Proteomes" id="UP000332515"/>
    </source>
</evidence>
<proteinExistence type="inferred from homology"/>
<name>A0A6A7Y548_9HYPH</name>